<organism evidence="7 8">
    <name type="scientific">Puniceispirillum marinum (strain IMCC1322)</name>
    <dbReference type="NCBI Taxonomy" id="488538"/>
    <lineage>
        <taxon>Bacteria</taxon>
        <taxon>Pseudomonadati</taxon>
        <taxon>Pseudomonadota</taxon>
        <taxon>Alphaproteobacteria</taxon>
        <taxon>Candidatus Puniceispirillales</taxon>
        <taxon>Candidatus Puniceispirillaceae</taxon>
        <taxon>Candidatus Puniceispirillum</taxon>
    </lineage>
</organism>
<dbReference type="GO" id="GO:0004252">
    <property type="term" value="F:serine-type endopeptidase activity"/>
    <property type="evidence" value="ECO:0007669"/>
    <property type="project" value="UniProtKB-EC"/>
</dbReference>
<dbReference type="PANTHER" id="PTHR12151:SF25">
    <property type="entry name" value="LINALOOL DEHYDRATASE_ISOMERASE DOMAIN-CONTAINING PROTEIN"/>
    <property type="match status" value="1"/>
</dbReference>
<evidence type="ECO:0000256" key="1">
    <source>
        <dbReference type="ARBA" id="ARBA00010996"/>
    </source>
</evidence>
<dbReference type="PROSITE" id="PS51352">
    <property type="entry name" value="THIOREDOXIN_2"/>
    <property type="match status" value="1"/>
</dbReference>
<dbReference type="EC" id="3.4.21.43" evidence="7"/>
<gene>
    <name evidence="7" type="ordered locus">SAR116_1001</name>
</gene>
<dbReference type="AlphaFoldDB" id="D5BSJ7"/>
<dbReference type="Gene3D" id="3.40.30.10">
    <property type="entry name" value="Glutaredoxin"/>
    <property type="match status" value="1"/>
</dbReference>
<dbReference type="GO" id="GO:0046872">
    <property type="term" value="F:metal ion binding"/>
    <property type="evidence" value="ECO:0007669"/>
    <property type="project" value="UniProtKB-KW"/>
</dbReference>
<feature type="transmembrane region" description="Helical" evidence="5">
    <location>
        <begin position="34"/>
        <end position="53"/>
    </location>
</feature>
<name>D5BSJ7_PUNMI</name>
<feature type="binding site" evidence="3">
    <location>
        <position position="196"/>
    </location>
    <ligand>
        <name>Cu cation</name>
        <dbReference type="ChEBI" id="CHEBI:23378"/>
    </ligand>
</feature>
<evidence type="ECO:0000313" key="8">
    <source>
        <dbReference type="Proteomes" id="UP000007460"/>
    </source>
</evidence>
<dbReference type="Pfam" id="PF02630">
    <property type="entry name" value="SCO1-SenC"/>
    <property type="match status" value="1"/>
</dbReference>
<evidence type="ECO:0000256" key="3">
    <source>
        <dbReference type="PIRSR" id="PIRSR603782-1"/>
    </source>
</evidence>
<accession>D5BSJ7</accession>
<feature type="disulfide bond" description="Redox-active" evidence="4">
    <location>
        <begin position="106"/>
        <end position="110"/>
    </location>
</feature>
<keyword evidence="5" id="KW-0812">Transmembrane</keyword>
<dbReference type="eggNOG" id="COG1999">
    <property type="taxonomic scope" value="Bacteria"/>
</dbReference>
<dbReference type="FunFam" id="3.40.30.10:FF:000013">
    <property type="entry name" value="Blast:Protein SCO1 homolog, mitochondrial"/>
    <property type="match status" value="1"/>
</dbReference>
<evidence type="ECO:0000313" key="7">
    <source>
        <dbReference type="EMBL" id="ADE39244.1"/>
    </source>
</evidence>
<keyword evidence="4" id="KW-1015">Disulfide bond</keyword>
<dbReference type="SUPFAM" id="SSF52833">
    <property type="entry name" value="Thioredoxin-like"/>
    <property type="match status" value="1"/>
</dbReference>
<dbReference type="KEGG" id="apb:SAR116_1001"/>
<dbReference type="OrthoDB" id="9790194at2"/>
<dbReference type="InterPro" id="IPR036249">
    <property type="entry name" value="Thioredoxin-like_sf"/>
</dbReference>
<feature type="binding site" evidence="3">
    <location>
        <position position="110"/>
    </location>
    <ligand>
        <name>Cu cation</name>
        <dbReference type="ChEBI" id="CHEBI:23378"/>
    </ligand>
</feature>
<reference evidence="7 8" key="1">
    <citation type="journal article" date="2010" name="J. Bacteriol.">
        <title>Complete genome sequence of "Candidatus Puniceispirillum marinum" IMCC1322, a representative of the SAR116 clade in the Alphaproteobacteria.</title>
        <authorList>
            <person name="Oh H.M."/>
            <person name="Kwon K.K."/>
            <person name="Kang I."/>
            <person name="Kang S.G."/>
            <person name="Lee J.H."/>
            <person name="Kim S.J."/>
            <person name="Cho J.C."/>
        </authorList>
    </citation>
    <scope>NUCLEOTIDE SEQUENCE [LARGE SCALE GENOMIC DNA]</scope>
    <source>
        <strain evidence="7 8">IMCC1322</strain>
    </source>
</reference>
<dbReference type="CDD" id="cd02968">
    <property type="entry name" value="SCO"/>
    <property type="match status" value="1"/>
</dbReference>
<keyword evidence="3" id="KW-0479">Metal-binding</keyword>
<evidence type="ECO:0000256" key="2">
    <source>
        <dbReference type="ARBA" id="ARBA00023008"/>
    </source>
</evidence>
<evidence type="ECO:0000256" key="5">
    <source>
        <dbReference type="SAM" id="Phobius"/>
    </source>
</evidence>
<keyword evidence="8" id="KW-1185">Reference proteome</keyword>
<proteinExistence type="inferred from homology"/>
<sequence>MEDLNKNTGTDESAKAPVAATEGVVVQRLRAIRYASWAVVLVMTLAFAGYAGWRTLGPQPEPPTINQVGQSLIKSEFDLVDHRGDQVSAADYRGKWLLVFFGFTTCPDVCPTALNEIAEVMEKLGAKAAKVQPLFITVDPERDTPERMAEFVGAFDPRITGLTGTLDQIKASTKSFKVYYAKAVQKEAPDGYTMEHTTYLYLIDPKGRFVRPYSYNATVNEIADDLQARL</sequence>
<keyword evidence="7" id="KW-0378">Hydrolase</keyword>
<feature type="binding site" evidence="3">
    <location>
        <position position="106"/>
    </location>
    <ligand>
        <name>Cu cation</name>
        <dbReference type="ChEBI" id="CHEBI:23378"/>
    </ligand>
</feature>
<keyword evidence="2 3" id="KW-0186">Copper</keyword>
<protein>
    <submittedName>
        <fullName evidence="7">Uncharacterized protein SCO1/SenC/PrrC, involved in biogenesis of respiratory and photosynthetic systems</fullName>
        <ecNumber evidence="7">3.4.21.43</ecNumber>
    </submittedName>
</protein>
<dbReference type="PANTHER" id="PTHR12151">
    <property type="entry name" value="ELECTRON TRANSPORT PROTIN SCO1/SENC FAMILY MEMBER"/>
    <property type="match status" value="1"/>
</dbReference>
<keyword evidence="5" id="KW-0472">Membrane</keyword>
<dbReference type="STRING" id="488538.SAR116_1001"/>
<dbReference type="InterPro" id="IPR003782">
    <property type="entry name" value="SCO1/SenC"/>
</dbReference>
<dbReference type="HOGENOM" id="CLU_050131_3_1_5"/>
<dbReference type="RefSeq" id="WP_013045873.1">
    <property type="nucleotide sequence ID" value="NC_014010.1"/>
</dbReference>
<comment type="similarity">
    <text evidence="1">Belongs to the SCO1/2 family.</text>
</comment>
<dbReference type="InterPro" id="IPR013766">
    <property type="entry name" value="Thioredoxin_domain"/>
</dbReference>
<evidence type="ECO:0000259" key="6">
    <source>
        <dbReference type="PROSITE" id="PS51352"/>
    </source>
</evidence>
<feature type="domain" description="Thioredoxin" evidence="6">
    <location>
        <begin position="66"/>
        <end position="230"/>
    </location>
</feature>
<evidence type="ECO:0000256" key="4">
    <source>
        <dbReference type="PIRSR" id="PIRSR603782-2"/>
    </source>
</evidence>
<dbReference type="EMBL" id="CP001751">
    <property type="protein sequence ID" value="ADE39244.1"/>
    <property type="molecule type" value="Genomic_DNA"/>
</dbReference>
<keyword evidence="5" id="KW-1133">Transmembrane helix</keyword>
<dbReference type="Proteomes" id="UP000007460">
    <property type="component" value="Chromosome"/>
</dbReference>